<evidence type="ECO:0000256" key="7">
    <source>
        <dbReference type="SAM" id="Phobius"/>
    </source>
</evidence>
<keyword evidence="10" id="KW-1185">Reference proteome</keyword>
<feature type="transmembrane region" description="Helical" evidence="7">
    <location>
        <begin position="151"/>
        <end position="168"/>
    </location>
</feature>
<keyword evidence="6 7" id="KW-0472">Membrane</keyword>
<dbReference type="InterPro" id="IPR051258">
    <property type="entry name" value="Diverse_Substrate_Transporter"/>
</dbReference>
<evidence type="ECO:0000256" key="1">
    <source>
        <dbReference type="ARBA" id="ARBA00004651"/>
    </source>
</evidence>
<comment type="similarity">
    <text evidence="2">Belongs to the EamA transporter family.</text>
</comment>
<accession>A0ABP6ZPG9</accession>
<organism evidence="9 10">
    <name type="scientific">Kineosporia mesophila</name>
    <dbReference type="NCBI Taxonomy" id="566012"/>
    <lineage>
        <taxon>Bacteria</taxon>
        <taxon>Bacillati</taxon>
        <taxon>Actinomycetota</taxon>
        <taxon>Actinomycetes</taxon>
        <taxon>Kineosporiales</taxon>
        <taxon>Kineosporiaceae</taxon>
        <taxon>Kineosporia</taxon>
    </lineage>
</organism>
<dbReference type="PANTHER" id="PTHR42920">
    <property type="entry name" value="OS03G0707200 PROTEIN-RELATED"/>
    <property type="match status" value="1"/>
</dbReference>
<dbReference type="RefSeq" id="WP_231489323.1">
    <property type="nucleotide sequence ID" value="NZ_BAAAZO010000005.1"/>
</dbReference>
<dbReference type="Proteomes" id="UP001501074">
    <property type="component" value="Unassembled WGS sequence"/>
</dbReference>
<feature type="transmembrane region" description="Helical" evidence="7">
    <location>
        <begin position="43"/>
        <end position="61"/>
    </location>
</feature>
<feature type="transmembrane region" description="Helical" evidence="7">
    <location>
        <begin position="267"/>
        <end position="288"/>
    </location>
</feature>
<feature type="transmembrane region" description="Helical" evidence="7">
    <location>
        <begin position="211"/>
        <end position="229"/>
    </location>
</feature>
<evidence type="ECO:0000256" key="3">
    <source>
        <dbReference type="ARBA" id="ARBA00022475"/>
    </source>
</evidence>
<comment type="caution">
    <text evidence="9">The sequence shown here is derived from an EMBL/GenBank/DDBJ whole genome shotgun (WGS) entry which is preliminary data.</text>
</comment>
<evidence type="ECO:0000256" key="4">
    <source>
        <dbReference type="ARBA" id="ARBA00022692"/>
    </source>
</evidence>
<keyword evidence="4 7" id="KW-0812">Transmembrane</keyword>
<evidence type="ECO:0000259" key="8">
    <source>
        <dbReference type="Pfam" id="PF00892"/>
    </source>
</evidence>
<name>A0ABP6ZPG9_9ACTN</name>
<protein>
    <submittedName>
        <fullName evidence="9">DMT family transporter</fullName>
    </submittedName>
</protein>
<comment type="subcellular location">
    <subcellularLocation>
        <location evidence="1">Cell membrane</location>
        <topology evidence="1">Multi-pass membrane protein</topology>
    </subcellularLocation>
</comment>
<feature type="transmembrane region" description="Helical" evidence="7">
    <location>
        <begin position="124"/>
        <end position="145"/>
    </location>
</feature>
<dbReference type="Pfam" id="PF00892">
    <property type="entry name" value="EamA"/>
    <property type="match status" value="1"/>
</dbReference>
<feature type="transmembrane region" description="Helical" evidence="7">
    <location>
        <begin position="241"/>
        <end position="261"/>
    </location>
</feature>
<dbReference type="EMBL" id="BAAAZO010000005">
    <property type="protein sequence ID" value="GAA3615325.1"/>
    <property type="molecule type" value="Genomic_DNA"/>
</dbReference>
<sequence length="307" mass="31581">MPATSSTGPRASSPALFFIVGSCFSLQFGAAFAAKLFPELGSWGTTVLRLGIASLILLALTRPAVRSWSRTQWRATLALGLSLAGMNGFFYAALERIPLGTAVAIEFLGPLMLAAALSRKARELAWVALALAGMALLAIESLTTAHSLDPLGVLFALVAAGFWALYIQTGSRVGILVPGTGGLAVALAMATIVVAPMGLHGALNVVGSPHLLAIGAATALLASVIPYTLEMAAMRRIPRNLFGILLSLEPVAATLVGWLLLSQTPGPLRLVAIGLVVAASIGSSLSAARATQAENAPRTDDRVLVPA</sequence>
<dbReference type="InterPro" id="IPR000620">
    <property type="entry name" value="EamA_dom"/>
</dbReference>
<evidence type="ECO:0000256" key="5">
    <source>
        <dbReference type="ARBA" id="ARBA00022989"/>
    </source>
</evidence>
<proteinExistence type="inferred from homology"/>
<evidence type="ECO:0000313" key="9">
    <source>
        <dbReference type="EMBL" id="GAA3615325.1"/>
    </source>
</evidence>
<feature type="transmembrane region" description="Helical" evidence="7">
    <location>
        <begin position="73"/>
        <end position="93"/>
    </location>
</feature>
<evidence type="ECO:0000313" key="10">
    <source>
        <dbReference type="Proteomes" id="UP001501074"/>
    </source>
</evidence>
<feature type="transmembrane region" description="Helical" evidence="7">
    <location>
        <begin position="99"/>
        <end position="117"/>
    </location>
</feature>
<dbReference type="InterPro" id="IPR037185">
    <property type="entry name" value="EmrE-like"/>
</dbReference>
<dbReference type="PANTHER" id="PTHR42920:SF5">
    <property type="entry name" value="EAMA DOMAIN-CONTAINING PROTEIN"/>
    <property type="match status" value="1"/>
</dbReference>
<evidence type="ECO:0000256" key="2">
    <source>
        <dbReference type="ARBA" id="ARBA00007362"/>
    </source>
</evidence>
<dbReference type="SUPFAM" id="SSF103481">
    <property type="entry name" value="Multidrug resistance efflux transporter EmrE"/>
    <property type="match status" value="2"/>
</dbReference>
<reference evidence="10" key="1">
    <citation type="journal article" date="2019" name="Int. J. Syst. Evol. Microbiol.">
        <title>The Global Catalogue of Microorganisms (GCM) 10K type strain sequencing project: providing services to taxonomists for standard genome sequencing and annotation.</title>
        <authorList>
            <consortium name="The Broad Institute Genomics Platform"/>
            <consortium name="The Broad Institute Genome Sequencing Center for Infectious Disease"/>
            <person name="Wu L."/>
            <person name="Ma J."/>
        </authorList>
    </citation>
    <scope>NUCLEOTIDE SEQUENCE [LARGE SCALE GENOMIC DNA]</scope>
    <source>
        <strain evidence="10">JCM 16902</strain>
    </source>
</reference>
<feature type="domain" description="EamA" evidence="8">
    <location>
        <begin position="151"/>
        <end position="283"/>
    </location>
</feature>
<keyword evidence="3" id="KW-1003">Cell membrane</keyword>
<evidence type="ECO:0000256" key="6">
    <source>
        <dbReference type="ARBA" id="ARBA00023136"/>
    </source>
</evidence>
<feature type="transmembrane region" description="Helical" evidence="7">
    <location>
        <begin position="175"/>
        <end position="199"/>
    </location>
</feature>
<keyword evidence="5 7" id="KW-1133">Transmembrane helix</keyword>
<gene>
    <name evidence="9" type="ORF">GCM10022223_34500</name>
</gene>